<dbReference type="AlphaFoldDB" id="A0A3A1YXM1"/>
<dbReference type="EMBL" id="NQYH01000004">
    <property type="protein sequence ID" value="RIY41224.1"/>
    <property type="molecule type" value="Genomic_DNA"/>
</dbReference>
<dbReference type="SUPFAM" id="SSF47473">
    <property type="entry name" value="EF-hand"/>
    <property type="match status" value="1"/>
</dbReference>
<evidence type="ECO:0000256" key="1">
    <source>
        <dbReference type="SAM" id="MobiDB-lite"/>
    </source>
</evidence>
<feature type="domain" description="EF-hand" evidence="3">
    <location>
        <begin position="90"/>
        <end position="116"/>
    </location>
</feature>
<evidence type="ECO:0000313" key="4">
    <source>
        <dbReference type="EMBL" id="RIY41224.1"/>
    </source>
</evidence>
<dbReference type="RefSeq" id="WP_114419389.1">
    <property type="nucleotide sequence ID" value="NZ_NQYH01000004.1"/>
</dbReference>
<sequence>MKTFTIKSILAAMFVVAGVATAGHATAQNQTQQGGLTPEHFAQLDRDGSGGVSKAEYEQFMRESYTKMDANGDKRLTKNETANVLTSEQFDSVDVNKDGVVTEEEFMAQVSRDFDRYDYDKDGVLTQ</sequence>
<keyword evidence="2" id="KW-0732">Signal</keyword>
<evidence type="ECO:0000313" key="5">
    <source>
        <dbReference type="Proteomes" id="UP000266206"/>
    </source>
</evidence>
<dbReference type="Proteomes" id="UP000266206">
    <property type="component" value="Unassembled WGS sequence"/>
</dbReference>
<dbReference type="SMART" id="SM00054">
    <property type="entry name" value="EFh"/>
    <property type="match status" value="2"/>
</dbReference>
<protein>
    <recommendedName>
        <fullName evidence="3">EF-hand domain-containing protein</fullName>
    </recommendedName>
</protein>
<name>A0A3A1YXM1_9BURK</name>
<dbReference type="OrthoDB" id="8642044at2"/>
<reference evidence="4 5" key="1">
    <citation type="submission" date="2017-08" db="EMBL/GenBank/DDBJ databases">
        <title>Pusillimonas indicus sp. nov., a member of the family Alcaligenaceae isolated from surface seawater.</title>
        <authorList>
            <person name="Li J."/>
        </authorList>
    </citation>
    <scope>NUCLEOTIDE SEQUENCE [LARGE SCALE GENOMIC DNA]</scope>
    <source>
        <strain evidence="4 5">L52-1-41</strain>
    </source>
</reference>
<organism evidence="4 5">
    <name type="scientific">Neopusillimonas maritima</name>
    <dbReference type="NCBI Taxonomy" id="2026239"/>
    <lineage>
        <taxon>Bacteria</taxon>
        <taxon>Pseudomonadati</taxon>
        <taxon>Pseudomonadota</taxon>
        <taxon>Betaproteobacteria</taxon>
        <taxon>Burkholderiales</taxon>
        <taxon>Alcaligenaceae</taxon>
        <taxon>Neopusillimonas</taxon>
    </lineage>
</organism>
<dbReference type="Pfam" id="PF13499">
    <property type="entry name" value="EF-hand_7"/>
    <property type="match status" value="1"/>
</dbReference>
<proteinExistence type="predicted"/>
<accession>A0A3A1YXM1</accession>
<feature type="signal peptide" evidence="2">
    <location>
        <begin position="1"/>
        <end position="22"/>
    </location>
</feature>
<evidence type="ECO:0000256" key="2">
    <source>
        <dbReference type="SAM" id="SignalP"/>
    </source>
</evidence>
<dbReference type="PROSITE" id="PS50222">
    <property type="entry name" value="EF_HAND_2"/>
    <property type="match status" value="2"/>
</dbReference>
<gene>
    <name evidence="4" type="ORF">CJP73_06715</name>
</gene>
<comment type="caution">
    <text evidence="4">The sequence shown here is derived from an EMBL/GenBank/DDBJ whole genome shotgun (WGS) entry which is preliminary data.</text>
</comment>
<feature type="chain" id="PRO_5017345126" description="EF-hand domain-containing protein" evidence="2">
    <location>
        <begin position="23"/>
        <end position="127"/>
    </location>
</feature>
<dbReference type="Gene3D" id="1.10.238.10">
    <property type="entry name" value="EF-hand"/>
    <property type="match status" value="2"/>
</dbReference>
<evidence type="ECO:0000259" key="3">
    <source>
        <dbReference type="PROSITE" id="PS50222"/>
    </source>
</evidence>
<dbReference type="InterPro" id="IPR011992">
    <property type="entry name" value="EF-hand-dom_pair"/>
</dbReference>
<dbReference type="InterPro" id="IPR018247">
    <property type="entry name" value="EF_Hand_1_Ca_BS"/>
</dbReference>
<feature type="domain" description="EF-hand" evidence="3">
    <location>
        <begin position="41"/>
        <end position="67"/>
    </location>
</feature>
<feature type="region of interest" description="Disordered" evidence="1">
    <location>
        <begin position="27"/>
        <end position="55"/>
    </location>
</feature>
<dbReference type="GO" id="GO:0005509">
    <property type="term" value="F:calcium ion binding"/>
    <property type="evidence" value="ECO:0007669"/>
    <property type="project" value="InterPro"/>
</dbReference>
<dbReference type="InterPro" id="IPR002048">
    <property type="entry name" value="EF_hand_dom"/>
</dbReference>
<dbReference type="PROSITE" id="PS00018">
    <property type="entry name" value="EF_HAND_1"/>
    <property type="match status" value="1"/>
</dbReference>